<proteinExistence type="predicted"/>
<dbReference type="EMBL" id="JAEFBJ010000010">
    <property type="protein sequence ID" value="KAG7566307.1"/>
    <property type="molecule type" value="Genomic_DNA"/>
</dbReference>
<dbReference type="AlphaFoldDB" id="A0A8T2A3I7"/>
<comment type="caution">
    <text evidence="2">The sequence shown here is derived from an EMBL/GenBank/DDBJ whole genome shotgun (WGS) entry which is preliminary data.</text>
</comment>
<evidence type="ECO:0000313" key="3">
    <source>
        <dbReference type="Proteomes" id="UP000694251"/>
    </source>
</evidence>
<feature type="compositionally biased region" description="Pro residues" evidence="1">
    <location>
        <begin position="25"/>
        <end position="41"/>
    </location>
</feature>
<protein>
    <submittedName>
        <fullName evidence="2">Uncharacterized protein</fullName>
    </submittedName>
</protein>
<sequence length="179" mass="20381">MDSDSDLDVPRRPRPIPRKRNRSPSPLPPLPSPSQLPPLPSSPTQSMLELFDSLTEKFFAEETKKPGLSCFSGEIQSERLDCICGEKYQAVSSNSKIFFKRVSDITKFPTEEQWKISVDAQVSDENLRTKFLEDENWRIEKVEDTVVSHSLEDGTEILTVHCKCGRYYNFSANGGVLYF</sequence>
<keyword evidence="3" id="KW-1185">Reference proteome</keyword>
<evidence type="ECO:0000256" key="1">
    <source>
        <dbReference type="SAM" id="MobiDB-lite"/>
    </source>
</evidence>
<name>A0A8T2A3I7_ARASU</name>
<gene>
    <name evidence="2" type="ORF">ISN44_As10g028890</name>
</gene>
<evidence type="ECO:0000313" key="2">
    <source>
        <dbReference type="EMBL" id="KAG7566307.1"/>
    </source>
</evidence>
<reference evidence="2 3" key="1">
    <citation type="submission" date="2020-12" db="EMBL/GenBank/DDBJ databases">
        <title>Concerted genomic and epigenomic changes stabilize Arabidopsis allopolyploids.</title>
        <authorList>
            <person name="Chen Z."/>
        </authorList>
    </citation>
    <scope>NUCLEOTIDE SEQUENCE [LARGE SCALE GENOMIC DNA]</scope>
    <source>
        <strain evidence="2">As9502</strain>
        <tissue evidence="2">Leaf</tissue>
    </source>
</reference>
<feature type="region of interest" description="Disordered" evidence="1">
    <location>
        <begin position="1"/>
        <end position="45"/>
    </location>
</feature>
<dbReference type="Proteomes" id="UP000694251">
    <property type="component" value="Chromosome 10"/>
</dbReference>
<feature type="compositionally biased region" description="Basic residues" evidence="1">
    <location>
        <begin position="12"/>
        <end position="22"/>
    </location>
</feature>
<organism evidence="2 3">
    <name type="scientific">Arabidopsis suecica</name>
    <name type="common">Swedish thale-cress</name>
    <name type="synonym">Cardaminopsis suecica</name>
    <dbReference type="NCBI Taxonomy" id="45249"/>
    <lineage>
        <taxon>Eukaryota</taxon>
        <taxon>Viridiplantae</taxon>
        <taxon>Streptophyta</taxon>
        <taxon>Embryophyta</taxon>
        <taxon>Tracheophyta</taxon>
        <taxon>Spermatophyta</taxon>
        <taxon>Magnoliopsida</taxon>
        <taxon>eudicotyledons</taxon>
        <taxon>Gunneridae</taxon>
        <taxon>Pentapetalae</taxon>
        <taxon>rosids</taxon>
        <taxon>malvids</taxon>
        <taxon>Brassicales</taxon>
        <taxon>Brassicaceae</taxon>
        <taxon>Camelineae</taxon>
        <taxon>Arabidopsis</taxon>
    </lineage>
</organism>
<accession>A0A8T2A3I7</accession>